<accession>A0A4Z2H755</accession>
<sequence>MQRREESMSRDSEHQLAWLIKVVQQGVLRGAEESVSRQARHKFLLRVRHVLSLALWKRLSSLRQEIIRRVEGKNMLCKT</sequence>
<evidence type="ECO:0000313" key="2">
    <source>
        <dbReference type="Proteomes" id="UP000314294"/>
    </source>
</evidence>
<dbReference type="EMBL" id="SRLO01000330">
    <property type="protein sequence ID" value="TNN60654.1"/>
    <property type="molecule type" value="Genomic_DNA"/>
</dbReference>
<dbReference type="AlphaFoldDB" id="A0A4Z2H755"/>
<protein>
    <submittedName>
        <fullName evidence="1">Uncharacterized protein</fullName>
    </submittedName>
</protein>
<comment type="caution">
    <text evidence="1">The sequence shown here is derived from an EMBL/GenBank/DDBJ whole genome shotgun (WGS) entry which is preliminary data.</text>
</comment>
<organism evidence="1 2">
    <name type="scientific">Liparis tanakae</name>
    <name type="common">Tanaka's snailfish</name>
    <dbReference type="NCBI Taxonomy" id="230148"/>
    <lineage>
        <taxon>Eukaryota</taxon>
        <taxon>Metazoa</taxon>
        <taxon>Chordata</taxon>
        <taxon>Craniata</taxon>
        <taxon>Vertebrata</taxon>
        <taxon>Euteleostomi</taxon>
        <taxon>Actinopterygii</taxon>
        <taxon>Neopterygii</taxon>
        <taxon>Teleostei</taxon>
        <taxon>Neoteleostei</taxon>
        <taxon>Acanthomorphata</taxon>
        <taxon>Eupercaria</taxon>
        <taxon>Perciformes</taxon>
        <taxon>Cottioidei</taxon>
        <taxon>Cottales</taxon>
        <taxon>Liparidae</taxon>
        <taxon>Liparis</taxon>
    </lineage>
</organism>
<reference evidence="1 2" key="1">
    <citation type="submission" date="2019-03" db="EMBL/GenBank/DDBJ databases">
        <title>First draft genome of Liparis tanakae, snailfish: a comprehensive survey of snailfish specific genes.</title>
        <authorList>
            <person name="Kim W."/>
            <person name="Song I."/>
            <person name="Jeong J.-H."/>
            <person name="Kim D."/>
            <person name="Kim S."/>
            <person name="Ryu S."/>
            <person name="Song J.Y."/>
            <person name="Lee S.K."/>
        </authorList>
    </citation>
    <scope>NUCLEOTIDE SEQUENCE [LARGE SCALE GENOMIC DNA]</scope>
    <source>
        <tissue evidence="1">Muscle</tissue>
    </source>
</reference>
<proteinExistence type="predicted"/>
<keyword evidence="2" id="KW-1185">Reference proteome</keyword>
<name>A0A4Z2H755_9TELE</name>
<gene>
    <name evidence="1" type="ORF">EYF80_029127</name>
</gene>
<evidence type="ECO:0000313" key="1">
    <source>
        <dbReference type="EMBL" id="TNN60654.1"/>
    </source>
</evidence>
<dbReference type="Proteomes" id="UP000314294">
    <property type="component" value="Unassembled WGS sequence"/>
</dbReference>